<dbReference type="EMBL" id="NHTK01006118">
    <property type="protein sequence ID" value="PPQ63563.1"/>
    <property type="molecule type" value="Genomic_DNA"/>
</dbReference>
<evidence type="ECO:0000256" key="4">
    <source>
        <dbReference type="ARBA" id="ARBA00048461"/>
    </source>
</evidence>
<comment type="caution">
    <text evidence="6">The sequence shown here is derived from an EMBL/GenBank/DDBJ whole genome shotgun (WGS) entry which is preliminary data.</text>
</comment>
<sequence length="291" mass="32066">ASLLSCEFDLLNNYLERLLEKYEELFHYFKYASSAYSAICLRPNGNHLVLHISNAVTDIYGFIARDDNRKELIVALRGSASLTDVVLDSQVLLVPFLAPGVKLPSGVRVHSGFLIAWDSVALQVSTIIRTQLKSHPSYKVVTVGHSLGGSLATLAAVALKSNFENLVIRTYSYGAPRTGVSCYQPNDILRLREICEESEICRVNFLKTRFYDTLLVVHGNDGVATMIPTSLGYHHHGIEYWQYADPASANTTVQCSAEGEDPLCSASIPSRGVNPAHTNYFGVLVTTPFCF</sequence>
<dbReference type="PANTHER" id="PTHR45856">
    <property type="entry name" value="ALPHA/BETA-HYDROLASES SUPERFAMILY PROTEIN"/>
    <property type="match status" value="1"/>
</dbReference>
<dbReference type="InterPro" id="IPR051218">
    <property type="entry name" value="Sec_MonoDiacylglyc_Lipase"/>
</dbReference>
<evidence type="ECO:0000259" key="5">
    <source>
        <dbReference type="Pfam" id="PF01764"/>
    </source>
</evidence>
<keyword evidence="1" id="KW-1015">Disulfide bond</keyword>
<name>A0A409V9V6_9AGAR</name>
<evidence type="ECO:0000256" key="3">
    <source>
        <dbReference type="ARBA" id="ARBA00047591"/>
    </source>
</evidence>
<dbReference type="Pfam" id="PF01764">
    <property type="entry name" value="Lipase_3"/>
    <property type="match status" value="1"/>
</dbReference>
<dbReference type="CDD" id="cd00519">
    <property type="entry name" value="Lipase_3"/>
    <property type="match status" value="1"/>
</dbReference>
<dbReference type="Gene3D" id="3.40.50.1820">
    <property type="entry name" value="alpha/beta hydrolase"/>
    <property type="match status" value="1"/>
</dbReference>
<proteinExistence type="inferred from homology"/>
<evidence type="ECO:0000256" key="2">
    <source>
        <dbReference type="ARBA" id="ARBA00043996"/>
    </source>
</evidence>
<evidence type="ECO:0000313" key="7">
    <source>
        <dbReference type="Proteomes" id="UP000284842"/>
    </source>
</evidence>
<keyword evidence="7" id="KW-1185">Reference proteome</keyword>
<dbReference type="InParanoid" id="A0A409V9V6"/>
<gene>
    <name evidence="6" type="ORF">CVT24_004860</name>
</gene>
<reference evidence="6 7" key="1">
    <citation type="journal article" date="2018" name="Evol. Lett.">
        <title>Horizontal gene cluster transfer increased hallucinogenic mushroom diversity.</title>
        <authorList>
            <person name="Reynolds H.T."/>
            <person name="Vijayakumar V."/>
            <person name="Gluck-Thaler E."/>
            <person name="Korotkin H.B."/>
            <person name="Matheny P.B."/>
            <person name="Slot J.C."/>
        </authorList>
    </citation>
    <scope>NUCLEOTIDE SEQUENCE [LARGE SCALE GENOMIC DNA]</scope>
    <source>
        <strain evidence="6 7">2629</strain>
    </source>
</reference>
<dbReference type="InterPro" id="IPR002921">
    <property type="entry name" value="Fungal_lipase-type"/>
</dbReference>
<dbReference type="GO" id="GO:0006629">
    <property type="term" value="P:lipid metabolic process"/>
    <property type="evidence" value="ECO:0007669"/>
    <property type="project" value="InterPro"/>
</dbReference>
<feature type="domain" description="Fungal lipase-type" evidence="5">
    <location>
        <begin position="73"/>
        <end position="184"/>
    </location>
</feature>
<dbReference type="PANTHER" id="PTHR45856:SF11">
    <property type="entry name" value="FUNGAL LIPASE-LIKE DOMAIN-CONTAINING PROTEIN"/>
    <property type="match status" value="1"/>
</dbReference>
<feature type="non-terminal residue" evidence="6">
    <location>
        <position position="1"/>
    </location>
</feature>
<comment type="catalytic activity">
    <reaction evidence="4">
        <text>a monoacylglycerol + H2O = glycerol + a fatty acid + H(+)</text>
        <dbReference type="Rhea" id="RHEA:15245"/>
        <dbReference type="ChEBI" id="CHEBI:15377"/>
        <dbReference type="ChEBI" id="CHEBI:15378"/>
        <dbReference type="ChEBI" id="CHEBI:17408"/>
        <dbReference type="ChEBI" id="CHEBI:17754"/>
        <dbReference type="ChEBI" id="CHEBI:28868"/>
    </reaction>
</comment>
<protein>
    <recommendedName>
        <fullName evidence="5">Fungal lipase-type domain-containing protein</fullName>
    </recommendedName>
</protein>
<dbReference type="SUPFAM" id="SSF53474">
    <property type="entry name" value="alpha/beta-Hydrolases"/>
    <property type="match status" value="1"/>
</dbReference>
<evidence type="ECO:0000256" key="1">
    <source>
        <dbReference type="ARBA" id="ARBA00023157"/>
    </source>
</evidence>
<organism evidence="6 7">
    <name type="scientific">Panaeolus cyanescens</name>
    <dbReference type="NCBI Taxonomy" id="181874"/>
    <lineage>
        <taxon>Eukaryota</taxon>
        <taxon>Fungi</taxon>
        <taxon>Dikarya</taxon>
        <taxon>Basidiomycota</taxon>
        <taxon>Agaricomycotina</taxon>
        <taxon>Agaricomycetes</taxon>
        <taxon>Agaricomycetidae</taxon>
        <taxon>Agaricales</taxon>
        <taxon>Agaricineae</taxon>
        <taxon>Galeropsidaceae</taxon>
        <taxon>Panaeolus</taxon>
    </lineage>
</organism>
<dbReference type="InterPro" id="IPR029058">
    <property type="entry name" value="AB_hydrolase_fold"/>
</dbReference>
<dbReference type="AlphaFoldDB" id="A0A409V9V6"/>
<comment type="catalytic activity">
    <reaction evidence="3">
        <text>a diacylglycerol + H2O = a monoacylglycerol + a fatty acid + H(+)</text>
        <dbReference type="Rhea" id="RHEA:32731"/>
        <dbReference type="ChEBI" id="CHEBI:15377"/>
        <dbReference type="ChEBI" id="CHEBI:15378"/>
        <dbReference type="ChEBI" id="CHEBI:17408"/>
        <dbReference type="ChEBI" id="CHEBI:18035"/>
        <dbReference type="ChEBI" id="CHEBI:28868"/>
    </reaction>
</comment>
<dbReference type="OrthoDB" id="438440at2759"/>
<comment type="similarity">
    <text evidence="2">Belongs to the AB hydrolase superfamily. Lipase family. Class 3 subfamily.</text>
</comment>
<evidence type="ECO:0000313" key="6">
    <source>
        <dbReference type="EMBL" id="PPQ63563.1"/>
    </source>
</evidence>
<dbReference type="Proteomes" id="UP000284842">
    <property type="component" value="Unassembled WGS sequence"/>
</dbReference>
<accession>A0A409V9V6</accession>